<proteinExistence type="predicted"/>
<feature type="compositionally biased region" description="Polar residues" evidence="1">
    <location>
        <begin position="1"/>
        <end position="16"/>
    </location>
</feature>
<organism evidence="2 3">
    <name type="scientific">Rosa chinensis</name>
    <name type="common">China rose</name>
    <dbReference type="NCBI Taxonomy" id="74649"/>
    <lineage>
        <taxon>Eukaryota</taxon>
        <taxon>Viridiplantae</taxon>
        <taxon>Streptophyta</taxon>
        <taxon>Embryophyta</taxon>
        <taxon>Tracheophyta</taxon>
        <taxon>Spermatophyta</taxon>
        <taxon>Magnoliopsida</taxon>
        <taxon>eudicotyledons</taxon>
        <taxon>Gunneridae</taxon>
        <taxon>Pentapetalae</taxon>
        <taxon>rosids</taxon>
        <taxon>fabids</taxon>
        <taxon>Rosales</taxon>
        <taxon>Rosaceae</taxon>
        <taxon>Rosoideae</taxon>
        <taxon>Rosoideae incertae sedis</taxon>
        <taxon>Rosa</taxon>
    </lineage>
</organism>
<comment type="caution">
    <text evidence="2">The sequence shown here is derived from an EMBL/GenBank/DDBJ whole genome shotgun (WGS) entry which is preliminary data.</text>
</comment>
<dbReference type="AlphaFoldDB" id="A0A2P6R3A2"/>
<dbReference type="EMBL" id="PDCK01000042">
    <property type="protein sequence ID" value="PRQ40894.1"/>
    <property type="molecule type" value="Genomic_DNA"/>
</dbReference>
<dbReference type="Gramene" id="PRQ40894">
    <property type="protein sequence ID" value="PRQ40894"/>
    <property type="gene ID" value="RchiOBHm_Chr4g0441031"/>
</dbReference>
<reference evidence="2 3" key="1">
    <citation type="journal article" date="2018" name="Nat. Genet.">
        <title>The Rosa genome provides new insights in the design of modern roses.</title>
        <authorList>
            <person name="Bendahmane M."/>
        </authorList>
    </citation>
    <scope>NUCLEOTIDE SEQUENCE [LARGE SCALE GENOMIC DNA]</scope>
    <source>
        <strain evidence="3">cv. Old Blush</strain>
    </source>
</reference>
<dbReference type="Proteomes" id="UP000238479">
    <property type="component" value="Chromosome 4"/>
</dbReference>
<evidence type="ECO:0000313" key="2">
    <source>
        <dbReference type="EMBL" id="PRQ40894.1"/>
    </source>
</evidence>
<gene>
    <name evidence="2" type="ORF">RchiOBHm_Chr4g0441031</name>
</gene>
<evidence type="ECO:0000313" key="3">
    <source>
        <dbReference type="Proteomes" id="UP000238479"/>
    </source>
</evidence>
<keyword evidence="3" id="KW-1185">Reference proteome</keyword>
<evidence type="ECO:0000256" key="1">
    <source>
        <dbReference type="SAM" id="MobiDB-lite"/>
    </source>
</evidence>
<accession>A0A2P6R3A2</accession>
<feature type="region of interest" description="Disordered" evidence="1">
    <location>
        <begin position="1"/>
        <end position="43"/>
    </location>
</feature>
<protein>
    <submittedName>
        <fullName evidence="2">Uncharacterized protein</fullName>
    </submittedName>
</protein>
<sequence length="78" mass="8689">MFSPTTVTRASKSRSSLGAGDVNLLQQPDDREPATSISPSPAKVHQQAHLKQFSGEIEHIFTQFFGRIKCVFLELFLI</sequence>
<name>A0A2P6R3A2_ROSCH</name>